<organism evidence="2 3">
    <name type="scientific">Pleurodeles waltl</name>
    <name type="common">Iberian ribbed newt</name>
    <dbReference type="NCBI Taxonomy" id="8319"/>
    <lineage>
        <taxon>Eukaryota</taxon>
        <taxon>Metazoa</taxon>
        <taxon>Chordata</taxon>
        <taxon>Craniata</taxon>
        <taxon>Vertebrata</taxon>
        <taxon>Euteleostomi</taxon>
        <taxon>Amphibia</taxon>
        <taxon>Batrachia</taxon>
        <taxon>Caudata</taxon>
        <taxon>Salamandroidea</taxon>
        <taxon>Salamandridae</taxon>
        <taxon>Pleurodelinae</taxon>
        <taxon>Pleurodeles</taxon>
    </lineage>
</organism>
<proteinExistence type="predicted"/>
<accession>A0AAV7RLS3</accession>
<dbReference type="EMBL" id="JANPWB010000009">
    <property type="protein sequence ID" value="KAJ1152492.1"/>
    <property type="molecule type" value="Genomic_DNA"/>
</dbReference>
<evidence type="ECO:0000256" key="1">
    <source>
        <dbReference type="SAM" id="MobiDB-lite"/>
    </source>
</evidence>
<sequence>MNKGDSGGQQREARDKIRSALLDESLAAILLGLKKEIKAMLEVSETNQEGIQASSSTLSQSLDEVAARSRVMEEEVVQIKQDVIAKTAGISLPTKQNQGPQEDVERIENHSQRNNLRFLNVPEADGGANMKYFIISLLQKGAL</sequence>
<protein>
    <submittedName>
        <fullName evidence="2">Uncharacterized protein</fullName>
    </submittedName>
</protein>
<evidence type="ECO:0000313" key="3">
    <source>
        <dbReference type="Proteomes" id="UP001066276"/>
    </source>
</evidence>
<feature type="region of interest" description="Disordered" evidence="1">
    <location>
        <begin position="90"/>
        <end position="109"/>
    </location>
</feature>
<comment type="caution">
    <text evidence="2">The sequence shown here is derived from an EMBL/GenBank/DDBJ whole genome shotgun (WGS) entry which is preliminary data.</text>
</comment>
<gene>
    <name evidence="2" type="ORF">NDU88_005267</name>
</gene>
<dbReference type="Proteomes" id="UP001066276">
    <property type="component" value="Chromosome 5"/>
</dbReference>
<evidence type="ECO:0000313" key="2">
    <source>
        <dbReference type="EMBL" id="KAJ1152492.1"/>
    </source>
</evidence>
<name>A0AAV7RLS3_PLEWA</name>
<reference evidence="2" key="1">
    <citation type="journal article" date="2022" name="bioRxiv">
        <title>Sequencing and chromosome-scale assembly of the giantPleurodeles waltlgenome.</title>
        <authorList>
            <person name="Brown T."/>
            <person name="Elewa A."/>
            <person name="Iarovenko S."/>
            <person name="Subramanian E."/>
            <person name="Araus A.J."/>
            <person name="Petzold A."/>
            <person name="Susuki M."/>
            <person name="Suzuki K.-i.T."/>
            <person name="Hayashi T."/>
            <person name="Toyoda A."/>
            <person name="Oliveira C."/>
            <person name="Osipova E."/>
            <person name="Leigh N.D."/>
            <person name="Simon A."/>
            <person name="Yun M.H."/>
        </authorList>
    </citation>
    <scope>NUCLEOTIDE SEQUENCE</scope>
    <source>
        <strain evidence="2">20211129_DDA</strain>
        <tissue evidence="2">Liver</tissue>
    </source>
</reference>
<dbReference type="AlphaFoldDB" id="A0AAV7RLS3"/>
<keyword evidence="3" id="KW-1185">Reference proteome</keyword>